<protein>
    <submittedName>
        <fullName evidence="3">Uncharacterized protein</fullName>
    </submittedName>
</protein>
<evidence type="ECO:0000313" key="4">
    <source>
        <dbReference type="Proteomes" id="UP000728032"/>
    </source>
</evidence>
<proteinExistence type="predicted"/>
<evidence type="ECO:0000313" key="3">
    <source>
        <dbReference type="EMBL" id="CAD7660724.1"/>
    </source>
</evidence>
<keyword evidence="2" id="KW-0732">Signal</keyword>
<evidence type="ECO:0000256" key="1">
    <source>
        <dbReference type="SAM" id="MobiDB-lite"/>
    </source>
</evidence>
<feature type="signal peptide" evidence="2">
    <location>
        <begin position="1"/>
        <end position="28"/>
    </location>
</feature>
<gene>
    <name evidence="3" type="ORF">ONB1V03_LOCUS17287</name>
</gene>
<accession>A0A7R9MKF8</accession>
<evidence type="ECO:0000256" key="2">
    <source>
        <dbReference type="SAM" id="SignalP"/>
    </source>
</evidence>
<organism evidence="3">
    <name type="scientific">Oppiella nova</name>
    <dbReference type="NCBI Taxonomy" id="334625"/>
    <lineage>
        <taxon>Eukaryota</taxon>
        <taxon>Metazoa</taxon>
        <taxon>Ecdysozoa</taxon>
        <taxon>Arthropoda</taxon>
        <taxon>Chelicerata</taxon>
        <taxon>Arachnida</taxon>
        <taxon>Acari</taxon>
        <taxon>Acariformes</taxon>
        <taxon>Sarcoptiformes</taxon>
        <taxon>Oribatida</taxon>
        <taxon>Brachypylina</taxon>
        <taxon>Oppioidea</taxon>
        <taxon>Oppiidae</taxon>
        <taxon>Oppiella</taxon>
    </lineage>
</organism>
<keyword evidence="4" id="KW-1185">Reference proteome</keyword>
<feature type="compositionally biased region" description="Polar residues" evidence="1">
    <location>
        <begin position="36"/>
        <end position="49"/>
    </location>
</feature>
<reference evidence="3" key="1">
    <citation type="submission" date="2020-11" db="EMBL/GenBank/DDBJ databases">
        <authorList>
            <person name="Tran Van P."/>
        </authorList>
    </citation>
    <scope>NUCLEOTIDE SEQUENCE</scope>
</reference>
<feature type="region of interest" description="Disordered" evidence="1">
    <location>
        <begin position="36"/>
        <end position="92"/>
    </location>
</feature>
<dbReference type="EMBL" id="CAJPVJ010021093">
    <property type="protein sequence ID" value="CAG2177860.1"/>
    <property type="molecule type" value="Genomic_DNA"/>
</dbReference>
<sequence length="92" mass="10076">MLKPYTIGLPVQGLANRLVLVLVPIVLALPYQETSDQGQITKRASNNWLENPGSEKETSDQGQIAKRASNNWLENPGSEKETSDQVGLTEKA</sequence>
<dbReference type="AlphaFoldDB" id="A0A7R9MKF8"/>
<dbReference type="EMBL" id="OC935918">
    <property type="protein sequence ID" value="CAD7660724.1"/>
    <property type="molecule type" value="Genomic_DNA"/>
</dbReference>
<name>A0A7R9MKF8_9ACAR</name>
<feature type="chain" id="PRO_5036403626" evidence="2">
    <location>
        <begin position="29"/>
        <end position="92"/>
    </location>
</feature>
<dbReference type="Proteomes" id="UP000728032">
    <property type="component" value="Unassembled WGS sequence"/>
</dbReference>